<keyword evidence="2" id="KW-1185">Reference proteome</keyword>
<protein>
    <submittedName>
        <fullName evidence="1">Uncharacterized protein</fullName>
    </submittedName>
</protein>
<evidence type="ECO:0000313" key="1">
    <source>
        <dbReference type="EMBL" id="WXK50164.1"/>
    </source>
</evidence>
<proteinExistence type="predicted"/>
<dbReference type="EMBL" id="CP147988">
    <property type="protein sequence ID" value="WXK50164.1"/>
    <property type="molecule type" value="Genomic_DNA"/>
</dbReference>
<gene>
    <name evidence="1" type="ORF">V6624_00740</name>
</gene>
<organism evidence="1 2">
    <name type="scientific">Flavobacterium ginsenosidimutans</name>
    <dbReference type="NCBI Taxonomy" id="687844"/>
    <lineage>
        <taxon>Bacteria</taxon>
        <taxon>Pseudomonadati</taxon>
        <taxon>Bacteroidota</taxon>
        <taxon>Flavobacteriia</taxon>
        <taxon>Flavobacteriales</taxon>
        <taxon>Flavobacteriaceae</taxon>
        <taxon>Flavobacterium</taxon>
    </lineage>
</organism>
<dbReference type="Proteomes" id="UP001447857">
    <property type="component" value="Chromosome"/>
</dbReference>
<accession>A0ABZ2Q782</accession>
<name>A0ABZ2Q782_9FLAO</name>
<evidence type="ECO:0000313" key="2">
    <source>
        <dbReference type="Proteomes" id="UP001447857"/>
    </source>
</evidence>
<dbReference type="RefSeq" id="WP_338840561.1">
    <property type="nucleotide sequence ID" value="NZ_CP147988.1"/>
</dbReference>
<reference evidence="1 2" key="1">
    <citation type="submission" date="2024-02" db="EMBL/GenBank/DDBJ databases">
        <title>complete genome of Flavobacterium ginsenosidimutans Str. YTB16.</title>
        <authorList>
            <person name="Wang Q."/>
        </authorList>
    </citation>
    <scope>NUCLEOTIDE SEQUENCE [LARGE SCALE GENOMIC DNA]</scope>
    <source>
        <strain evidence="1 2">YTB16</strain>
    </source>
</reference>
<sequence length="181" mass="20589">MDRKRTVITQIKIIMKNNLFYHISPIKNKNSILSNGLISASSEIFVCNEFNQLKRIASGQLGISEYSIFQISSSNITGKILNDNVGEFGSQHQFIIKQDIIESKYIFHVEDVKWHPFDLAEANAREYASIIGFNEDQYIKLVVSVNKEWCDYFNKKYNTNITAFNQPILEGVSGIGGGKLK</sequence>